<dbReference type="AlphaFoldDB" id="A0A6N2NBU0"/>
<accession>A0A6N2NBU0</accession>
<name>A0A6N2NBU0_SALVM</name>
<reference evidence="1" key="1">
    <citation type="submission" date="2019-03" db="EMBL/GenBank/DDBJ databases">
        <authorList>
            <person name="Mank J."/>
            <person name="Almeida P."/>
        </authorList>
    </citation>
    <scope>NUCLEOTIDE SEQUENCE</scope>
    <source>
        <strain evidence="1">78183</strain>
    </source>
</reference>
<dbReference type="EMBL" id="CAADRP010002253">
    <property type="protein sequence ID" value="VFU64224.1"/>
    <property type="molecule type" value="Genomic_DNA"/>
</dbReference>
<organism evidence="1">
    <name type="scientific">Salix viminalis</name>
    <name type="common">Common osier</name>
    <name type="synonym">Basket willow</name>
    <dbReference type="NCBI Taxonomy" id="40686"/>
    <lineage>
        <taxon>Eukaryota</taxon>
        <taxon>Viridiplantae</taxon>
        <taxon>Streptophyta</taxon>
        <taxon>Embryophyta</taxon>
        <taxon>Tracheophyta</taxon>
        <taxon>Spermatophyta</taxon>
        <taxon>Magnoliopsida</taxon>
        <taxon>eudicotyledons</taxon>
        <taxon>Gunneridae</taxon>
        <taxon>Pentapetalae</taxon>
        <taxon>rosids</taxon>
        <taxon>fabids</taxon>
        <taxon>Malpighiales</taxon>
        <taxon>Salicaceae</taxon>
        <taxon>Saliceae</taxon>
        <taxon>Salix</taxon>
    </lineage>
</organism>
<proteinExistence type="predicted"/>
<protein>
    <submittedName>
        <fullName evidence="1">Uncharacterized protein</fullName>
    </submittedName>
</protein>
<sequence length="110" mass="12632">MFSRLRPLGLFHYPLSNTKVKVCCVVVIGRGEAMQVQVVSPSDSSLLGILFHSQKIRVTILTLKLLSWWTHQRVFCFQWHFQSKLLQIKNAQVIHILMSTLVTCKLALLI</sequence>
<evidence type="ECO:0000313" key="1">
    <source>
        <dbReference type="EMBL" id="VFU64224.1"/>
    </source>
</evidence>
<gene>
    <name evidence="1" type="ORF">SVIM_LOCUS492290</name>
</gene>